<dbReference type="RefSeq" id="WP_078712456.1">
    <property type="nucleotide sequence ID" value="NZ_FUWY01000006.1"/>
</dbReference>
<gene>
    <name evidence="1" type="ORF">SAMN02745191_2059</name>
</gene>
<name>A0A1T4PJQ2_9FIRM</name>
<dbReference type="EMBL" id="FUWY01000006">
    <property type="protein sequence ID" value="SJZ91456.1"/>
    <property type="molecule type" value="Genomic_DNA"/>
</dbReference>
<evidence type="ECO:0000313" key="2">
    <source>
        <dbReference type="Proteomes" id="UP000243297"/>
    </source>
</evidence>
<reference evidence="2" key="1">
    <citation type="submission" date="2017-02" db="EMBL/GenBank/DDBJ databases">
        <authorList>
            <person name="Varghese N."/>
            <person name="Submissions S."/>
        </authorList>
    </citation>
    <scope>NUCLEOTIDE SEQUENCE [LARGE SCALE GENOMIC DNA]</scope>
    <source>
        <strain evidence="2">ATCC 25662</strain>
    </source>
</reference>
<sequence length="237" mass="28091">MKTYYDEILETIQNHIKMKEYDEAKALIYTELKMPYIPVDFEKELKDCLCDIKEASGVNQQVEFNIEDLEKYLFDEDELQLVAVSKLNTMNLRQYTEIIDRYLRSNPYPSAAALLIDSCIEQKLDESFLYIKNQVEYEFTPSCCLRPIESGGFCEAQSYLSEWFENHDPSFYEFTIQHLIQECFTYLPLSYDKEDGYQLALLVVRFVLGLMGRENEWESLEHTLVEREDLTNYRLLS</sequence>
<dbReference type="STRING" id="118967.SAMN02745191_2059"/>
<proteinExistence type="predicted"/>
<protein>
    <recommendedName>
        <fullName evidence="3">DUF3196 domain-containing protein</fullName>
    </recommendedName>
</protein>
<evidence type="ECO:0008006" key="3">
    <source>
        <dbReference type="Google" id="ProtNLM"/>
    </source>
</evidence>
<dbReference type="OrthoDB" id="400159at2"/>
<keyword evidence="2" id="KW-1185">Reference proteome</keyword>
<evidence type="ECO:0000313" key="1">
    <source>
        <dbReference type="EMBL" id="SJZ91456.1"/>
    </source>
</evidence>
<dbReference type="SUPFAM" id="SSF116965">
    <property type="entry name" value="Hypothetical protein MPN330"/>
    <property type="match status" value="1"/>
</dbReference>
<organism evidence="1 2">
    <name type="scientific">Anaerorhabdus furcosa</name>
    <dbReference type="NCBI Taxonomy" id="118967"/>
    <lineage>
        <taxon>Bacteria</taxon>
        <taxon>Bacillati</taxon>
        <taxon>Bacillota</taxon>
        <taxon>Erysipelotrichia</taxon>
        <taxon>Erysipelotrichales</taxon>
        <taxon>Erysipelotrichaceae</taxon>
        <taxon>Anaerorhabdus</taxon>
    </lineage>
</organism>
<accession>A0A1T4PJQ2</accession>
<dbReference type="Proteomes" id="UP000243297">
    <property type="component" value="Unassembled WGS sequence"/>
</dbReference>
<dbReference type="AlphaFoldDB" id="A0A1T4PJQ2"/>